<dbReference type="Proteomes" id="UP000192335">
    <property type="component" value="Unassembled WGS sequence"/>
</dbReference>
<evidence type="ECO:0000259" key="1">
    <source>
        <dbReference type="Pfam" id="PF00934"/>
    </source>
</evidence>
<feature type="domain" description="PE" evidence="1">
    <location>
        <begin position="4"/>
        <end position="94"/>
    </location>
</feature>
<organism evidence="2 3">
    <name type="scientific">Mycobacterium persicum</name>
    <dbReference type="NCBI Taxonomy" id="1487726"/>
    <lineage>
        <taxon>Bacteria</taxon>
        <taxon>Bacillati</taxon>
        <taxon>Actinomycetota</taxon>
        <taxon>Actinomycetes</taxon>
        <taxon>Mycobacteriales</taxon>
        <taxon>Mycobacteriaceae</taxon>
        <taxon>Mycobacterium</taxon>
    </lineage>
</organism>
<dbReference type="Pfam" id="PF00934">
    <property type="entry name" value="PE"/>
    <property type="match status" value="1"/>
</dbReference>
<dbReference type="OrthoDB" id="4752448at2"/>
<reference evidence="2 3" key="1">
    <citation type="submission" date="2017-02" db="EMBL/GenBank/DDBJ databases">
        <title>Mycobacterium kansasii genomes.</title>
        <authorList>
            <person name="Borowka P."/>
            <person name="Strapagiel D."/>
            <person name="Marciniak B."/>
            <person name="Lach J."/>
            <person name="Bakula Z."/>
            <person name="Van Ingen J."/>
            <person name="Safianowska A."/>
            <person name="Brzostek A."/>
            <person name="Dziadek J."/>
            <person name="Jagielski T."/>
        </authorList>
    </citation>
    <scope>NUCLEOTIDE SEQUENCE [LARGE SCALE GENOMIC DNA]</scope>
    <source>
        <strain evidence="2 3">12MK</strain>
    </source>
</reference>
<dbReference type="SUPFAM" id="SSF140459">
    <property type="entry name" value="PE/PPE dimer-like"/>
    <property type="match status" value="1"/>
</dbReference>
<dbReference type="InterPro" id="IPR000084">
    <property type="entry name" value="PE-PGRS_N"/>
</dbReference>
<evidence type="ECO:0000313" key="2">
    <source>
        <dbReference type="EMBL" id="ORC07223.1"/>
    </source>
</evidence>
<dbReference type="InterPro" id="IPR038332">
    <property type="entry name" value="PPE_sf"/>
</dbReference>
<dbReference type="AlphaFoldDB" id="A0A8E2IRI1"/>
<sequence length="568" mass="56506">MSYVIATPELVLGAAQDLAGIRSSLAEAIATAASPTTGIAAAAQDEVSVAIASMFGNFGHEFQVLSAQARAFHDQFVNVMNAGAGAYLSAEAANAEQALLGGGTGGVAQMLGNLGRQVGGAVMAAESAARQVAGEAGSTLNRAVTAIQSGGATALGSGQIQADMRAVSQAVATDPARLAGQIQTGAQAISQSINGLQTELGALPTGGLPGLTTGLATFGATVAGPYQTLFTTTAANLQSLQSAIAANPQPFLHQFLSNQIGYQQTLATALRSAIQNFPASVQGLLSTDPAAVLQALVNQQIGYSQTISTALHSAAHDFDAGLAALPAAFQTAFQDFAAGNVSGAVGDIATGFGNLFLTGFVAGPIHGGVIPVTPVGTLGDLLPILAIPGQMAQSFTNLLPATSIPGQISQNVTNVINTLTDTSQALNINTSVLHVGLPLVMTLGAIAPAITTVNALGSSVNAFISAAQTGNILGAATALIDAPAVVANGFLNGHGSLTIPAFLTGVEVDTSVPLGGILTPSEFASLSIPLFGLGPFPLSGTAFGGVVPDLFTFLPEQLAEAIGAPVPI</sequence>
<dbReference type="EMBL" id="MWQA01000001">
    <property type="protein sequence ID" value="ORC07223.1"/>
    <property type="molecule type" value="Genomic_DNA"/>
</dbReference>
<evidence type="ECO:0000313" key="3">
    <source>
        <dbReference type="Proteomes" id="UP000192335"/>
    </source>
</evidence>
<name>A0A8E2IRI1_9MYCO</name>
<dbReference type="Gene3D" id="1.10.287.850">
    <property type="entry name" value="HP0062-like domain"/>
    <property type="match status" value="1"/>
</dbReference>
<proteinExistence type="predicted"/>
<protein>
    <recommendedName>
        <fullName evidence="1">PE domain-containing protein</fullName>
    </recommendedName>
</protein>
<dbReference type="GeneID" id="66598056"/>
<comment type="caution">
    <text evidence="2">The sequence shown here is derived from an EMBL/GenBank/DDBJ whole genome shotgun (WGS) entry which is preliminary data.</text>
</comment>
<dbReference type="RefSeq" id="WP_075548954.1">
    <property type="nucleotide sequence ID" value="NZ_LWCM01000119.1"/>
</dbReference>
<gene>
    <name evidence="2" type="ORF">B4U45_12000</name>
</gene>
<accession>A0A8E2IRI1</accession>